<evidence type="ECO:0000313" key="2">
    <source>
        <dbReference type="EMBL" id="KAI5065112.1"/>
    </source>
</evidence>
<feature type="signal peptide" evidence="1">
    <location>
        <begin position="1"/>
        <end position="30"/>
    </location>
</feature>
<accession>A0A9D4UCH0</accession>
<organism evidence="2 3">
    <name type="scientific">Adiantum capillus-veneris</name>
    <name type="common">Maidenhair fern</name>
    <dbReference type="NCBI Taxonomy" id="13818"/>
    <lineage>
        <taxon>Eukaryota</taxon>
        <taxon>Viridiplantae</taxon>
        <taxon>Streptophyta</taxon>
        <taxon>Embryophyta</taxon>
        <taxon>Tracheophyta</taxon>
        <taxon>Polypodiopsida</taxon>
        <taxon>Polypodiidae</taxon>
        <taxon>Polypodiales</taxon>
        <taxon>Pteridineae</taxon>
        <taxon>Pteridaceae</taxon>
        <taxon>Vittarioideae</taxon>
        <taxon>Adiantum</taxon>
    </lineage>
</organism>
<evidence type="ECO:0000313" key="3">
    <source>
        <dbReference type="Proteomes" id="UP000886520"/>
    </source>
</evidence>
<feature type="chain" id="PRO_5039456124" evidence="1">
    <location>
        <begin position="31"/>
        <end position="229"/>
    </location>
</feature>
<comment type="caution">
    <text evidence="2">The sequence shown here is derived from an EMBL/GenBank/DDBJ whole genome shotgun (WGS) entry which is preliminary data.</text>
</comment>
<dbReference type="EMBL" id="JABFUD020000019">
    <property type="protein sequence ID" value="KAI5065112.1"/>
    <property type="molecule type" value="Genomic_DNA"/>
</dbReference>
<dbReference type="AlphaFoldDB" id="A0A9D4UCH0"/>
<reference evidence="2" key="1">
    <citation type="submission" date="2021-01" db="EMBL/GenBank/DDBJ databases">
        <title>Adiantum capillus-veneris genome.</title>
        <authorList>
            <person name="Fang Y."/>
            <person name="Liao Q."/>
        </authorList>
    </citation>
    <scope>NUCLEOTIDE SEQUENCE</scope>
    <source>
        <strain evidence="2">H3</strain>
        <tissue evidence="2">Leaf</tissue>
    </source>
</reference>
<dbReference type="OrthoDB" id="1966296at2759"/>
<proteinExistence type="predicted"/>
<gene>
    <name evidence="2" type="ORF">GOP47_0019807</name>
</gene>
<keyword evidence="3" id="KW-1185">Reference proteome</keyword>
<name>A0A9D4UCH0_ADICA</name>
<sequence length="229" mass="25814">MALCNRVIVAGVITTMAVAMMIMTSTGVDCHECPTNLVYPYWSTCFSPAKYYGQEVYEFGGILVNNSITSGNLAPEWDASNSTYYVRLAEAGAKYLFTHLTLEYRFAVSQFANVLIRNVDNGRVLGWRQEGEDEYFLVEGHWPISELTFFRFSKAEGVVLPCPLLLHARCEAYYIVDFKDPSVGFTAYIEDDITYFKRSNISNATPFLLLRSNTATTFSSQQAIEMPTI</sequence>
<protein>
    <submittedName>
        <fullName evidence="2">Uncharacterized protein</fullName>
    </submittedName>
</protein>
<evidence type="ECO:0000256" key="1">
    <source>
        <dbReference type="SAM" id="SignalP"/>
    </source>
</evidence>
<dbReference type="Proteomes" id="UP000886520">
    <property type="component" value="Chromosome 19"/>
</dbReference>
<keyword evidence="1" id="KW-0732">Signal</keyword>